<organism evidence="1">
    <name type="scientific">viral metagenome</name>
    <dbReference type="NCBI Taxonomy" id="1070528"/>
    <lineage>
        <taxon>unclassified sequences</taxon>
        <taxon>metagenomes</taxon>
        <taxon>organismal metagenomes</taxon>
    </lineage>
</organism>
<name>A0A6M3JBP4_9ZZZZ</name>
<sequence length="54" mass="6518">MMRNRILKKQLENAVKYGTGITKTGIRKWYNPLRYIKSKIYQKNISLKNVLKIY</sequence>
<dbReference type="EMBL" id="MT141574">
    <property type="protein sequence ID" value="QJA67619.1"/>
    <property type="molecule type" value="Genomic_DNA"/>
</dbReference>
<reference evidence="1" key="1">
    <citation type="submission" date="2020-03" db="EMBL/GenBank/DDBJ databases">
        <title>The deep terrestrial virosphere.</title>
        <authorList>
            <person name="Holmfeldt K."/>
            <person name="Nilsson E."/>
            <person name="Simone D."/>
            <person name="Lopez-Fernandez M."/>
            <person name="Wu X."/>
            <person name="de Brujin I."/>
            <person name="Lundin D."/>
            <person name="Andersson A."/>
            <person name="Bertilsson S."/>
            <person name="Dopson M."/>
        </authorList>
    </citation>
    <scope>NUCLEOTIDE SEQUENCE</scope>
    <source>
        <strain evidence="2">MM415A00192</strain>
        <strain evidence="1">MM415B00178</strain>
    </source>
</reference>
<gene>
    <name evidence="2" type="ORF">MM415A00192_0067</name>
    <name evidence="1" type="ORF">MM415B00178_0001</name>
</gene>
<dbReference type="AlphaFoldDB" id="A0A6M3JBP4"/>
<evidence type="ECO:0000313" key="1">
    <source>
        <dbReference type="EMBL" id="QJA67619.1"/>
    </source>
</evidence>
<dbReference type="EMBL" id="MT142529">
    <property type="protein sequence ID" value="QJA84458.1"/>
    <property type="molecule type" value="Genomic_DNA"/>
</dbReference>
<evidence type="ECO:0000313" key="2">
    <source>
        <dbReference type="EMBL" id="QJA84458.1"/>
    </source>
</evidence>
<proteinExistence type="predicted"/>
<protein>
    <submittedName>
        <fullName evidence="1">Uncharacterized protein</fullName>
    </submittedName>
</protein>
<accession>A0A6M3JBP4</accession>